<proteinExistence type="predicted"/>
<accession>A0ABX4EWP7</accession>
<protein>
    <recommendedName>
        <fullName evidence="1">Endoribonuclease L-PSP/chorismate mutase-like domain-containing protein</fullName>
    </recommendedName>
</protein>
<dbReference type="PANTHER" id="PTHR43760">
    <property type="entry name" value="ENDORIBONUCLEASE-RELATED"/>
    <property type="match status" value="1"/>
</dbReference>
<name>A0ABX4EWP7_9BORD</name>
<dbReference type="PANTHER" id="PTHR43760:SF1">
    <property type="entry name" value="ENDORIBONUCLEASE L-PSP_CHORISMATE MUTASE-LIKE DOMAIN-CONTAINING PROTEIN"/>
    <property type="match status" value="1"/>
</dbReference>
<feature type="domain" description="Endoribonuclease L-PSP/chorismate mutase-like" evidence="1">
    <location>
        <begin position="12"/>
        <end position="140"/>
    </location>
</feature>
<organism evidence="2 3">
    <name type="scientific">Bordetella genomosp. 1</name>
    <dbReference type="NCBI Taxonomy" id="1395607"/>
    <lineage>
        <taxon>Bacteria</taxon>
        <taxon>Pseudomonadati</taxon>
        <taxon>Pseudomonadota</taxon>
        <taxon>Betaproteobacteria</taxon>
        <taxon>Burkholderiales</taxon>
        <taxon>Alcaligenaceae</taxon>
        <taxon>Bordetella</taxon>
    </lineage>
</organism>
<dbReference type="EMBL" id="NEVR01000004">
    <property type="protein sequence ID" value="OZI58798.1"/>
    <property type="molecule type" value="Genomic_DNA"/>
</dbReference>
<evidence type="ECO:0000313" key="2">
    <source>
        <dbReference type="EMBL" id="OZI58798.1"/>
    </source>
</evidence>
<reference evidence="2 3" key="1">
    <citation type="submission" date="2017-05" db="EMBL/GenBank/DDBJ databases">
        <title>Complete and WGS of Bordetella genogroups.</title>
        <authorList>
            <person name="Spilker T."/>
            <person name="Lipuma J."/>
        </authorList>
    </citation>
    <scope>NUCLEOTIDE SEQUENCE [LARGE SCALE GENOMIC DNA]</scope>
    <source>
        <strain evidence="2 3">AU9795</strain>
    </source>
</reference>
<dbReference type="InterPro" id="IPR013813">
    <property type="entry name" value="Endoribo_LPSP/chorism_mut-like"/>
</dbReference>
<keyword evidence="3" id="KW-1185">Reference proteome</keyword>
<dbReference type="RefSeq" id="WP_255032320.1">
    <property type="nucleotide sequence ID" value="NZ_NEVR01000004.1"/>
</dbReference>
<dbReference type="Pfam" id="PF14588">
    <property type="entry name" value="YjgF_endoribonc"/>
    <property type="match status" value="1"/>
</dbReference>
<dbReference type="InterPro" id="IPR019897">
    <property type="entry name" value="RidA_CS"/>
</dbReference>
<dbReference type="Proteomes" id="UP000216354">
    <property type="component" value="Unassembled WGS sequence"/>
</dbReference>
<comment type="caution">
    <text evidence="2">The sequence shown here is derived from an EMBL/GenBank/DDBJ whole genome shotgun (WGS) entry which is preliminary data.</text>
</comment>
<dbReference type="InterPro" id="IPR035959">
    <property type="entry name" value="RutC-like_sf"/>
</dbReference>
<dbReference type="Gene3D" id="3.30.1330.40">
    <property type="entry name" value="RutC-like"/>
    <property type="match status" value="1"/>
</dbReference>
<sequence>MDGLMRNDVLGARLAAAGLELPAAPQPRGSYAPYSTTALAGAILICVSGQASRREGVPLIGRCEPGTDLAPARDACAQAALSGLAALAQACGGDLGRVRAITQLRGYLRSDPEFDAHSAVLDGASAVLEVVFPAMPRPARSAIGVSSLPGRCWAEIEITALVSA</sequence>
<gene>
    <name evidence="2" type="ORF">CAL27_19170</name>
</gene>
<dbReference type="CDD" id="cd02199">
    <property type="entry name" value="YjgF_YER057c_UK114_like_1"/>
    <property type="match status" value="1"/>
</dbReference>
<evidence type="ECO:0000259" key="1">
    <source>
        <dbReference type="Pfam" id="PF14588"/>
    </source>
</evidence>
<dbReference type="PROSITE" id="PS01094">
    <property type="entry name" value="UPF0076"/>
    <property type="match status" value="1"/>
</dbReference>
<dbReference type="SUPFAM" id="SSF55298">
    <property type="entry name" value="YjgF-like"/>
    <property type="match status" value="1"/>
</dbReference>
<evidence type="ECO:0000313" key="3">
    <source>
        <dbReference type="Proteomes" id="UP000216354"/>
    </source>
</evidence>